<dbReference type="EMBL" id="GBRH01201077">
    <property type="protein sequence ID" value="JAD96818.1"/>
    <property type="molecule type" value="Transcribed_RNA"/>
</dbReference>
<proteinExistence type="predicted"/>
<name>A0A0A9ECS1_ARUDO</name>
<sequence>MEARGGDGGRAGRTVAGEGAAWMRLSISSMSDCADDG</sequence>
<protein>
    <submittedName>
        <fullName evidence="1">Uncharacterized protein</fullName>
    </submittedName>
</protein>
<reference evidence="1" key="1">
    <citation type="submission" date="2014-09" db="EMBL/GenBank/DDBJ databases">
        <authorList>
            <person name="Magalhaes I.L.F."/>
            <person name="Oliveira U."/>
            <person name="Santos F.R."/>
            <person name="Vidigal T.H.D.A."/>
            <person name="Brescovit A.D."/>
            <person name="Santos A.J."/>
        </authorList>
    </citation>
    <scope>NUCLEOTIDE SEQUENCE</scope>
    <source>
        <tissue evidence="1">Shoot tissue taken approximately 20 cm above the soil surface</tissue>
    </source>
</reference>
<reference evidence="1" key="2">
    <citation type="journal article" date="2015" name="Data Brief">
        <title>Shoot transcriptome of the giant reed, Arundo donax.</title>
        <authorList>
            <person name="Barrero R.A."/>
            <person name="Guerrero F.D."/>
            <person name="Moolhuijzen P."/>
            <person name="Goolsby J.A."/>
            <person name="Tidwell J."/>
            <person name="Bellgard S.E."/>
            <person name="Bellgard M.I."/>
        </authorList>
    </citation>
    <scope>NUCLEOTIDE SEQUENCE</scope>
    <source>
        <tissue evidence="1">Shoot tissue taken approximately 20 cm above the soil surface</tissue>
    </source>
</reference>
<evidence type="ECO:0000313" key="1">
    <source>
        <dbReference type="EMBL" id="JAD96818.1"/>
    </source>
</evidence>
<organism evidence="1">
    <name type="scientific">Arundo donax</name>
    <name type="common">Giant reed</name>
    <name type="synonym">Donax arundinaceus</name>
    <dbReference type="NCBI Taxonomy" id="35708"/>
    <lineage>
        <taxon>Eukaryota</taxon>
        <taxon>Viridiplantae</taxon>
        <taxon>Streptophyta</taxon>
        <taxon>Embryophyta</taxon>
        <taxon>Tracheophyta</taxon>
        <taxon>Spermatophyta</taxon>
        <taxon>Magnoliopsida</taxon>
        <taxon>Liliopsida</taxon>
        <taxon>Poales</taxon>
        <taxon>Poaceae</taxon>
        <taxon>PACMAD clade</taxon>
        <taxon>Arundinoideae</taxon>
        <taxon>Arundineae</taxon>
        <taxon>Arundo</taxon>
    </lineage>
</organism>
<dbReference type="AlphaFoldDB" id="A0A0A9ECS1"/>
<accession>A0A0A9ECS1</accession>